<reference evidence="1 2" key="1">
    <citation type="journal article" date="2023" name="Plants (Basel)">
        <title>Bridging the Gap: Combining Genomics and Transcriptomics Approaches to Understand Stylosanthes scabra, an Orphan Legume from the Brazilian Caatinga.</title>
        <authorList>
            <person name="Ferreira-Neto J.R.C."/>
            <person name="da Silva M.D."/>
            <person name="Binneck E."/>
            <person name="de Melo N.F."/>
            <person name="da Silva R.H."/>
            <person name="de Melo A.L.T.M."/>
            <person name="Pandolfi V."/>
            <person name="Bustamante F.O."/>
            <person name="Brasileiro-Vidal A.C."/>
            <person name="Benko-Iseppon A.M."/>
        </authorList>
    </citation>
    <scope>NUCLEOTIDE SEQUENCE [LARGE SCALE GENOMIC DNA]</scope>
    <source>
        <tissue evidence="1">Leaves</tissue>
    </source>
</reference>
<sequence length="73" mass="7641">MITVAGFGSLLISETCSATVAFGLSTGTNSTVFYSVLGSPAARLLFIAGASMRLLFSLTTLPRKGKLLQQLRS</sequence>
<evidence type="ECO:0000313" key="1">
    <source>
        <dbReference type="EMBL" id="MED6160825.1"/>
    </source>
</evidence>
<proteinExistence type="predicted"/>
<comment type="caution">
    <text evidence="1">The sequence shown here is derived from an EMBL/GenBank/DDBJ whole genome shotgun (WGS) entry which is preliminary data.</text>
</comment>
<protein>
    <submittedName>
        <fullName evidence="1">Uncharacterized protein</fullName>
    </submittedName>
</protein>
<gene>
    <name evidence="1" type="ORF">PIB30_054917</name>
</gene>
<dbReference type="Proteomes" id="UP001341840">
    <property type="component" value="Unassembled WGS sequence"/>
</dbReference>
<keyword evidence="2" id="KW-1185">Reference proteome</keyword>
<name>A0ABU6UJS4_9FABA</name>
<accession>A0ABU6UJS4</accession>
<organism evidence="1 2">
    <name type="scientific">Stylosanthes scabra</name>
    <dbReference type="NCBI Taxonomy" id="79078"/>
    <lineage>
        <taxon>Eukaryota</taxon>
        <taxon>Viridiplantae</taxon>
        <taxon>Streptophyta</taxon>
        <taxon>Embryophyta</taxon>
        <taxon>Tracheophyta</taxon>
        <taxon>Spermatophyta</taxon>
        <taxon>Magnoliopsida</taxon>
        <taxon>eudicotyledons</taxon>
        <taxon>Gunneridae</taxon>
        <taxon>Pentapetalae</taxon>
        <taxon>rosids</taxon>
        <taxon>fabids</taxon>
        <taxon>Fabales</taxon>
        <taxon>Fabaceae</taxon>
        <taxon>Papilionoideae</taxon>
        <taxon>50 kb inversion clade</taxon>
        <taxon>dalbergioids sensu lato</taxon>
        <taxon>Dalbergieae</taxon>
        <taxon>Pterocarpus clade</taxon>
        <taxon>Stylosanthes</taxon>
    </lineage>
</organism>
<dbReference type="EMBL" id="JASCZI010121252">
    <property type="protein sequence ID" value="MED6160825.1"/>
    <property type="molecule type" value="Genomic_DNA"/>
</dbReference>
<evidence type="ECO:0000313" key="2">
    <source>
        <dbReference type="Proteomes" id="UP001341840"/>
    </source>
</evidence>